<evidence type="ECO:0000313" key="3">
    <source>
        <dbReference type="Proteomes" id="UP000616201"/>
    </source>
</evidence>
<dbReference type="RefSeq" id="WP_196937116.1">
    <property type="nucleotide sequence ID" value="NZ_MU158698.1"/>
</dbReference>
<dbReference type="Proteomes" id="UP000616201">
    <property type="component" value="Unassembled WGS sequence"/>
</dbReference>
<comment type="caution">
    <text evidence="2">The sequence shown here is derived from an EMBL/GenBank/DDBJ whole genome shotgun (WGS) entry which is preliminary data.</text>
</comment>
<keyword evidence="3" id="KW-1185">Reference proteome</keyword>
<organism evidence="2 3">
    <name type="scientific">Sphingobacterium hungaricum</name>
    <dbReference type="NCBI Taxonomy" id="2082723"/>
    <lineage>
        <taxon>Bacteria</taxon>
        <taxon>Pseudomonadati</taxon>
        <taxon>Bacteroidota</taxon>
        <taxon>Sphingobacteriia</taxon>
        <taxon>Sphingobacteriales</taxon>
        <taxon>Sphingobacteriaceae</taxon>
        <taxon>Sphingobacterium</taxon>
    </lineage>
</organism>
<evidence type="ECO:0000256" key="1">
    <source>
        <dbReference type="SAM" id="Phobius"/>
    </source>
</evidence>
<keyword evidence="1" id="KW-0812">Transmembrane</keyword>
<evidence type="ECO:0000313" key="2">
    <source>
        <dbReference type="EMBL" id="MBE8715273.1"/>
    </source>
</evidence>
<reference evidence="2" key="1">
    <citation type="submission" date="2018-02" db="EMBL/GenBank/DDBJ databases">
        <authorList>
            <person name="Vasarhelyi B.M."/>
            <person name="Deshmukh S."/>
            <person name="Balint B."/>
            <person name="Kukolya J."/>
        </authorList>
    </citation>
    <scope>NUCLEOTIDE SEQUENCE</scope>
    <source>
        <strain evidence="2">KB22</strain>
    </source>
</reference>
<dbReference type="AlphaFoldDB" id="A0A928YTL8"/>
<accession>A0A928YTL8</accession>
<protein>
    <submittedName>
        <fullName evidence="2">Uncharacterized protein</fullName>
    </submittedName>
</protein>
<proteinExistence type="predicted"/>
<feature type="transmembrane region" description="Helical" evidence="1">
    <location>
        <begin position="7"/>
        <end position="27"/>
    </location>
</feature>
<sequence length="79" mass="8807">MKYIVAFILTLLILTTLTYFVLLTWDINLFHAEYLGKAYATFGLLVAGSLLLTLVIALFFGGSRNKYDKSATGVAQRKL</sequence>
<keyword evidence="1" id="KW-0472">Membrane</keyword>
<keyword evidence="1" id="KW-1133">Transmembrane helix</keyword>
<feature type="transmembrane region" description="Helical" evidence="1">
    <location>
        <begin position="39"/>
        <end position="60"/>
    </location>
</feature>
<name>A0A928YTL8_9SPHI</name>
<gene>
    <name evidence="2" type="ORF">C4F49_16460</name>
</gene>
<dbReference type="EMBL" id="PRDK01000009">
    <property type="protein sequence ID" value="MBE8715273.1"/>
    <property type="molecule type" value="Genomic_DNA"/>
</dbReference>